<dbReference type="InterPro" id="IPR037524">
    <property type="entry name" value="PA14/GLEYA"/>
</dbReference>
<keyword evidence="6" id="KW-0624">Polysaccharide degradation</keyword>
<dbReference type="Gene3D" id="3.20.20.300">
    <property type="entry name" value="Glycoside hydrolase, family 3, N-terminal domain"/>
    <property type="match status" value="1"/>
</dbReference>
<dbReference type="AlphaFoldDB" id="A0A2H3JJ40"/>
<dbReference type="STRING" id="742152.A0A2H3JJ40"/>
<keyword evidence="5 6" id="KW-0326">Glycosidase</keyword>
<dbReference type="Proteomes" id="UP000218811">
    <property type="component" value="Unassembled WGS sequence"/>
</dbReference>
<organism evidence="8 9">
    <name type="scientific">Wolfiporia cocos (strain MD-104)</name>
    <name type="common">Brown rot fungus</name>
    <dbReference type="NCBI Taxonomy" id="742152"/>
    <lineage>
        <taxon>Eukaryota</taxon>
        <taxon>Fungi</taxon>
        <taxon>Dikarya</taxon>
        <taxon>Basidiomycota</taxon>
        <taxon>Agaricomycotina</taxon>
        <taxon>Agaricomycetes</taxon>
        <taxon>Polyporales</taxon>
        <taxon>Phaeolaceae</taxon>
        <taxon>Wolfiporia</taxon>
    </lineage>
</organism>
<dbReference type="Gene3D" id="2.60.40.10">
    <property type="entry name" value="Immunoglobulins"/>
    <property type="match status" value="1"/>
</dbReference>
<dbReference type="PANTHER" id="PTHR42715:SF27">
    <property type="entry name" value="BETA-GLUCOSIDASE-RELATED"/>
    <property type="match status" value="1"/>
</dbReference>
<comment type="similarity">
    <text evidence="2 6">Belongs to the glycosyl hydrolase 3 family.</text>
</comment>
<dbReference type="PRINTS" id="PR00133">
    <property type="entry name" value="GLHYDRLASE3"/>
</dbReference>
<dbReference type="InterPro" id="IPR011658">
    <property type="entry name" value="PA14_dom"/>
</dbReference>
<dbReference type="Gene3D" id="3.40.50.1700">
    <property type="entry name" value="Glycoside hydrolase family 3 C-terminal domain"/>
    <property type="match status" value="1"/>
</dbReference>
<dbReference type="Pfam" id="PF01915">
    <property type="entry name" value="Glyco_hydro_3_C"/>
    <property type="match status" value="1"/>
</dbReference>
<name>A0A2H3JJ40_WOLCO</name>
<dbReference type="SMART" id="SM01217">
    <property type="entry name" value="Fn3_like"/>
    <property type="match status" value="1"/>
</dbReference>
<dbReference type="FunFam" id="2.60.40.10:FF:000495">
    <property type="entry name" value="Periplasmic beta-glucosidase"/>
    <property type="match status" value="1"/>
</dbReference>
<comment type="catalytic activity">
    <reaction evidence="1 6">
        <text>Hydrolysis of terminal, non-reducing beta-D-glucosyl residues with release of beta-D-glucose.</text>
        <dbReference type="EC" id="3.2.1.21"/>
    </reaction>
</comment>
<dbReference type="EMBL" id="KB467942">
    <property type="protein sequence ID" value="PCH38789.1"/>
    <property type="molecule type" value="Genomic_DNA"/>
</dbReference>
<gene>
    <name evidence="8" type="ORF">WOLCODRAFT_23559</name>
</gene>
<keyword evidence="6" id="KW-0119">Carbohydrate metabolism</keyword>
<dbReference type="OrthoDB" id="47059at2759"/>
<dbReference type="InterPro" id="IPR017853">
    <property type="entry name" value="GH"/>
</dbReference>
<reference evidence="8 9" key="1">
    <citation type="journal article" date="2012" name="Science">
        <title>The Paleozoic origin of enzymatic lignin decomposition reconstructed from 31 fungal genomes.</title>
        <authorList>
            <person name="Floudas D."/>
            <person name="Binder M."/>
            <person name="Riley R."/>
            <person name="Barry K."/>
            <person name="Blanchette R.A."/>
            <person name="Henrissat B."/>
            <person name="Martinez A.T."/>
            <person name="Otillar R."/>
            <person name="Spatafora J.W."/>
            <person name="Yadav J.S."/>
            <person name="Aerts A."/>
            <person name="Benoit I."/>
            <person name="Boyd A."/>
            <person name="Carlson A."/>
            <person name="Copeland A."/>
            <person name="Coutinho P.M."/>
            <person name="de Vries R.P."/>
            <person name="Ferreira P."/>
            <person name="Findley K."/>
            <person name="Foster B."/>
            <person name="Gaskell J."/>
            <person name="Glotzer D."/>
            <person name="Gorecki P."/>
            <person name="Heitman J."/>
            <person name="Hesse C."/>
            <person name="Hori C."/>
            <person name="Igarashi K."/>
            <person name="Jurgens J.A."/>
            <person name="Kallen N."/>
            <person name="Kersten P."/>
            <person name="Kohler A."/>
            <person name="Kuees U."/>
            <person name="Kumar T.K.A."/>
            <person name="Kuo A."/>
            <person name="LaButti K."/>
            <person name="Larrondo L.F."/>
            <person name="Lindquist E."/>
            <person name="Ling A."/>
            <person name="Lombard V."/>
            <person name="Lucas S."/>
            <person name="Lundell T."/>
            <person name="Martin R."/>
            <person name="McLaughlin D.J."/>
            <person name="Morgenstern I."/>
            <person name="Morin E."/>
            <person name="Murat C."/>
            <person name="Nagy L.G."/>
            <person name="Nolan M."/>
            <person name="Ohm R.A."/>
            <person name="Patyshakuliyeva A."/>
            <person name="Rokas A."/>
            <person name="Ruiz-Duenas F.J."/>
            <person name="Sabat G."/>
            <person name="Salamov A."/>
            <person name="Samejima M."/>
            <person name="Schmutz J."/>
            <person name="Slot J.C."/>
            <person name="St John F."/>
            <person name="Stenlid J."/>
            <person name="Sun H."/>
            <person name="Sun S."/>
            <person name="Syed K."/>
            <person name="Tsang A."/>
            <person name="Wiebenga A."/>
            <person name="Young D."/>
            <person name="Pisabarro A."/>
            <person name="Eastwood D.C."/>
            <person name="Martin F."/>
            <person name="Cullen D."/>
            <person name="Grigoriev I.V."/>
            <person name="Hibbett D.S."/>
        </authorList>
    </citation>
    <scope>NUCLEOTIDE SEQUENCE [LARGE SCALE GENOMIC DNA]</scope>
    <source>
        <strain evidence="8 9">MD-104</strain>
    </source>
</reference>
<evidence type="ECO:0000259" key="7">
    <source>
        <dbReference type="PROSITE" id="PS51820"/>
    </source>
</evidence>
<dbReference type="Gene3D" id="2.60.120.260">
    <property type="entry name" value="Galactose-binding domain-like"/>
    <property type="match status" value="1"/>
</dbReference>
<dbReference type="GO" id="GO:0008422">
    <property type="term" value="F:beta-glucosidase activity"/>
    <property type="evidence" value="ECO:0007669"/>
    <property type="project" value="UniProtKB-EC"/>
</dbReference>
<dbReference type="InterPro" id="IPR019800">
    <property type="entry name" value="Glyco_hydro_3_AS"/>
</dbReference>
<dbReference type="InterPro" id="IPR002772">
    <property type="entry name" value="Glyco_hydro_3_C"/>
</dbReference>
<dbReference type="Pfam" id="PF07691">
    <property type="entry name" value="PA14"/>
    <property type="match status" value="1"/>
</dbReference>
<dbReference type="InterPro" id="IPR050288">
    <property type="entry name" value="Cellulose_deg_GH3"/>
</dbReference>
<dbReference type="Pfam" id="PF00933">
    <property type="entry name" value="Glyco_hydro_3"/>
    <property type="match status" value="1"/>
</dbReference>
<dbReference type="PROSITE" id="PS51820">
    <property type="entry name" value="PA14"/>
    <property type="match status" value="1"/>
</dbReference>
<evidence type="ECO:0000256" key="3">
    <source>
        <dbReference type="ARBA" id="ARBA00012744"/>
    </source>
</evidence>
<dbReference type="Pfam" id="PF14310">
    <property type="entry name" value="Fn3-like"/>
    <property type="match status" value="1"/>
</dbReference>
<dbReference type="InterPro" id="IPR026891">
    <property type="entry name" value="Fn3-like"/>
</dbReference>
<dbReference type="PANTHER" id="PTHR42715">
    <property type="entry name" value="BETA-GLUCOSIDASE"/>
    <property type="match status" value="1"/>
</dbReference>
<dbReference type="InterPro" id="IPR036962">
    <property type="entry name" value="Glyco_hydro_3_N_sf"/>
</dbReference>
<dbReference type="InterPro" id="IPR036881">
    <property type="entry name" value="Glyco_hydro_3_C_sf"/>
</dbReference>
<protein>
    <recommendedName>
        <fullName evidence="3 6">beta-glucosidase</fullName>
        <ecNumber evidence="3 6">3.2.1.21</ecNumber>
    </recommendedName>
</protein>
<comment type="pathway">
    <text evidence="6">Glycan metabolism; cellulose degradation.</text>
</comment>
<dbReference type="InterPro" id="IPR001764">
    <property type="entry name" value="Glyco_hydro_3_N"/>
</dbReference>
<dbReference type="PROSITE" id="PS00775">
    <property type="entry name" value="GLYCOSYL_HYDROL_F3"/>
    <property type="match status" value="1"/>
</dbReference>
<dbReference type="SMART" id="SM00758">
    <property type="entry name" value="PA14"/>
    <property type="match status" value="1"/>
</dbReference>
<dbReference type="SUPFAM" id="SSF52279">
    <property type="entry name" value="Beta-D-glucan exohydrolase, C-terminal domain"/>
    <property type="match status" value="1"/>
</dbReference>
<dbReference type="EC" id="3.2.1.21" evidence="3 6"/>
<evidence type="ECO:0000313" key="8">
    <source>
        <dbReference type="EMBL" id="PCH38789.1"/>
    </source>
</evidence>
<evidence type="ECO:0000256" key="5">
    <source>
        <dbReference type="ARBA" id="ARBA00023295"/>
    </source>
</evidence>
<evidence type="ECO:0000256" key="6">
    <source>
        <dbReference type="RuleBase" id="RU361161"/>
    </source>
</evidence>
<evidence type="ECO:0000256" key="1">
    <source>
        <dbReference type="ARBA" id="ARBA00000448"/>
    </source>
</evidence>
<evidence type="ECO:0000256" key="4">
    <source>
        <dbReference type="ARBA" id="ARBA00022801"/>
    </source>
</evidence>
<dbReference type="SUPFAM" id="SSF51445">
    <property type="entry name" value="(Trans)glycosidases"/>
    <property type="match status" value="1"/>
</dbReference>
<evidence type="ECO:0000256" key="2">
    <source>
        <dbReference type="ARBA" id="ARBA00005336"/>
    </source>
</evidence>
<dbReference type="OMA" id="QIHYRED"/>
<proteinExistence type="inferred from homology"/>
<evidence type="ECO:0000313" key="9">
    <source>
        <dbReference type="Proteomes" id="UP000218811"/>
    </source>
</evidence>
<keyword evidence="4 6" id="KW-0378">Hydrolase</keyword>
<dbReference type="InterPro" id="IPR013783">
    <property type="entry name" value="Ig-like_fold"/>
</dbReference>
<accession>A0A2H3JJ40</accession>
<feature type="domain" description="PA14" evidence="7">
    <location>
        <begin position="409"/>
        <end position="571"/>
    </location>
</feature>
<keyword evidence="9" id="KW-1185">Reference proteome</keyword>
<dbReference type="GO" id="GO:0030245">
    <property type="term" value="P:cellulose catabolic process"/>
    <property type="evidence" value="ECO:0007669"/>
    <property type="project" value="UniProtKB-UniPathway"/>
</dbReference>
<sequence length="852" mass="93881">MSRSFLDASIPDLVGKLNTNEKISLLGAPNWWNTNAVERLEIPAIRMSDGPNGVRGSSHFVSTPAQCLPCATSMASTFDKELLYQVGEFLADETKIKSSVILLAPTCNIQRNPLGGRAFESFSEDPHLSGMMAASYVNGLQSKNVASTIKHFVANDQEHERTAADSVMSERALREVYLYPFMLAQKHAKPWAFMTSYGRIEGVHCSESPKLIQDILRKEWGFDGIVMSDWYGTYSVDLAVNAGLDLEMPGPPRWRTPLLITHMLSSQKILTTTLDKRVSLMLEFVQRQARRNPEVVYGDGKERMRDTEEGRKFCRKLAAEGTVVLKNEGKVLPVKPTEGRTVKVALMGPNMKGRVISGGGSAALKPSYVVTPHDGLVNNAPAGVELQYELGCYAHRYLPTLENHLTTQSGKPGWTCSFYNHDAQDHPIFDKPIAEFILADTRIRLNDFLPDRLTTNWTIRVQGLLTMDKTTTYEFGLTVAGRARLFIEGKQVIDNWTRQTPGEFFYGQGTVEEKASVDLVKGKAVDIMVEYTNTKPPDGPEADRSQPALMRGVRLGGCEKIDPDEAMVRAEKLAASSDVVILVAGLSPDWESEGFDRPTLDMPGRTNELITRVAKANPNTVVCIQAGSAVSMPWVSGTNGLIQAWYSGNEVGNALADVVYGRVNPSGRLSLTLPTREQDIAAYPNLRSEGGKIHYNEELLVGYKFYNAKGISPLFPFGFGLSYTTFTTSDLSLTEPSSHDASLRVDVSVNVTNTGSIGGSEIVQVYVSLPEHGFTTPQLQLRGFTKVRDLAPGETRRATVQLDKYAFSFWHPVEDAWSVRAGTYGVFIGKSSAEMVLQGSVKIKQSFLWSGL</sequence>
<dbReference type="UniPathway" id="UPA00696"/>